<proteinExistence type="inferred from homology"/>
<evidence type="ECO:0000256" key="1">
    <source>
        <dbReference type="ARBA" id="ARBA00011009"/>
    </source>
</evidence>
<evidence type="ECO:0000256" key="12">
    <source>
        <dbReference type="ARBA" id="ARBA00080511"/>
    </source>
</evidence>
<evidence type="ECO:0000256" key="13">
    <source>
        <dbReference type="HAMAP-Rule" id="MF_00394"/>
    </source>
</evidence>
<dbReference type="NCBIfam" id="NF000942">
    <property type="entry name" value="PRK00094.1-4"/>
    <property type="match status" value="1"/>
</dbReference>
<evidence type="ECO:0000256" key="4">
    <source>
        <dbReference type="ARBA" id="ARBA00023002"/>
    </source>
</evidence>
<evidence type="ECO:0000256" key="10">
    <source>
        <dbReference type="ARBA" id="ARBA00066687"/>
    </source>
</evidence>
<dbReference type="FunFam" id="1.10.1040.10:FF:000001">
    <property type="entry name" value="Glycerol-3-phosphate dehydrogenase [NAD(P)+]"/>
    <property type="match status" value="1"/>
</dbReference>
<feature type="binding site" evidence="13">
    <location>
        <position position="36"/>
    </location>
    <ligand>
        <name>NADPH</name>
        <dbReference type="ChEBI" id="CHEBI:57783"/>
    </ligand>
</feature>
<dbReference type="SUPFAM" id="SSF51735">
    <property type="entry name" value="NAD(P)-binding Rossmann-fold domains"/>
    <property type="match status" value="1"/>
</dbReference>
<dbReference type="Gene3D" id="1.10.1040.10">
    <property type="entry name" value="N-(1-d-carboxylethyl)-l-norvaline Dehydrogenase, domain 2"/>
    <property type="match status" value="1"/>
</dbReference>
<feature type="binding site" evidence="13">
    <location>
        <position position="110"/>
    </location>
    <ligand>
        <name>sn-glycerol 3-phosphate</name>
        <dbReference type="ChEBI" id="CHEBI:57597"/>
    </ligand>
</feature>
<keyword evidence="2 13" id="KW-0444">Lipid biosynthesis</keyword>
<feature type="active site" description="Proton acceptor" evidence="13 14">
    <location>
        <position position="196"/>
    </location>
</feature>
<keyword evidence="8 13" id="KW-1208">Phospholipid metabolism</keyword>
<keyword evidence="7 13" id="KW-0594">Phospholipid biosynthesis</keyword>
<dbReference type="GO" id="GO:0051287">
    <property type="term" value="F:NAD binding"/>
    <property type="evidence" value="ECO:0007669"/>
    <property type="project" value="InterPro"/>
</dbReference>
<feature type="binding site" evidence="13">
    <location>
        <position position="141"/>
    </location>
    <ligand>
        <name>sn-glycerol 3-phosphate</name>
        <dbReference type="ChEBI" id="CHEBI:57597"/>
    </ligand>
</feature>
<evidence type="ECO:0000256" key="7">
    <source>
        <dbReference type="ARBA" id="ARBA00023209"/>
    </source>
</evidence>
<feature type="binding site" evidence="13">
    <location>
        <position position="286"/>
    </location>
    <ligand>
        <name>NADPH</name>
        <dbReference type="ChEBI" id="CHEBI:57783"/>
    </ligand>
</feature>
<dbReference type="GO" id="GO:0141153">
    <property type="term" value="F:glycerol-3-phosphate dehydrogenase (NADP+) activity"/>
    <property type="evidence" value="ECO:0007669"/>
    <property type="project" value="RHEA"/>
</dbReference>
<evidence type="ECO:0000256" key="11">
    <source>
        <dbReference type="ARBA" id="ARBA00069372"/>
    </source>
</evidence>
<evidence type="ECO:0000259" key="18">
    <source>
        <dbReference type="Pfam" id="PF01210"/>
    </source>
</evidence>
<dbReference type="GO" id="GO:0046167">
    <property type="term" value="P:glycerol-3-phosphate biosynthetic process"/>
    <property type="evidence" value="ECO:0007669"/>
    <property type="project" value="UniProtKB-UniRule"/>
</dbReference>
<feature type="binding site" evidence="13">
    <location>
        <position position="196"/>
    </location>
    <ligand>
        <name>sn-glycerol 3-phosphate</name>
        <dbReference type="ChEBI" id="CHEBI:57597"/>
    </ligand>
</feature>
<dbReference type="NCBIfam" id="NF000940">
    <property type="entry name" value="PRK00094.1-2"/>
    <property type="match status" value="1"/>
</dbReference>
<dbReference type="InterPro" id="IPR036291">
    <property type="entry name" value="NAD(P)-bd_dom_sf"/>
</dbReference>
<protein>
    <recommendedName>
        <fullName evidence="11 13">Glycerol-3-phosphate dehydrogenase [NAD(P)+]</fullName>
        <ecNumber evidence="10 13">1.1.1.94</ecNumber>
    </recommendedName>
    <alternativeName>
        <fullName evidence="13">NAD(P)(+)-dependent glycerol-3-phosphate dehydrogenase</fullName>
    </alternativeName>
    <alternativeName>
        <fullName evidence="12 13">NAD(P)H-dependent dihydroxyacetone-phosphate reductase</fullName>
    </alternativeName>
</protein>
<comment type="function">
    <text evidence="13">Catalyzes the reduction of the glycolytic intermediate dihydroxyacetone phosphate (DHAP) to sn-glycerol 3-phosphate (G3P), the key precursor for phospholipid synthesis.</text>
</comment>
<comment type="pathway">
    <text evidence="13">Membrane lipid metabolism; glycerophospholipid metabolism.</text>
</comment>
<evidence type="ECO:0000256" key="6">
    <source>
        <dbReference type="ARBA" id="ARBA00023098"/>
    </source>
</evidence>
<dbReference type="PROSITE" id="PS00957">
    <property type="entry name" value="NAD_G3PDH"/>
    <property type="match status" value="1"/>
</dbReference>
<gene>
    <name evidence="13" type="primary">gpsA</name>
    <name evidence="20" type="ORF">HGMM_F22D11C21</name>
</gene>
<dbReference type="UniPathway" id="UPA00940"/>
<comment type="catalytic activity">
    <reaction evidence="13">
        <text>sn-glycerol 3-phosphate + NAD(+) = dihydroxyacetone phosphate + NADH + H(+)</text>
        <dbReference type="Rhea" id="RHEA:11092"/>
        <dbReference type="ChEBI" id="CHEBI:15378"/>
        <dbReference type="ChEBI" id="CHEBI:57540"/>
        <dbReference type="ChEBI" id="CHEBI:57597"/>
        <dbReference type="ChEBI" id="CHEBI:57642"/>
        <dbReference type="ChEBI" id="CHEBI:57945"/>
        <dbReference type="EC" id="1.1.1.94"/>
    </reaction>
</comment>
<keyword evidence="4 13" id="KW-0560">Oxidoreductase</keyword>
<dbReference type="InterPro" id="IPR006109">
    <property type="entry name" value="G3P_DH_NAD-dep_C"/>
</dbReference>
<feature type="domain" description="Glycerol-3-phosphate dehydrogenase NAD-dependent C-terminal" evidence="19">
    <location>
        <begin position="185"/>
        <end position="324"/>
    </location>
</feature>
<evidence type="ECO:0000313" key="20">
    <source>
        <dbReference type="EMBL" id="BAL55044.1"/>
    </source>
</evidence>
<reference evidence="20" key="2">
    <citation type="journal article" date="2012" name="PLoS ONE">
        <title>A Deeply Branching Thermophilic Bacterium with an Ancient Acetyl-CoA Pathway Dominates a Subsurface Ecosystem.</title>
        <authorList>
            <person name="Takami H."/>
            <person name="Noguchi H."/>
            <person name="Takaki Y."/>
            <person name="Uchiyama I."/>
            <person name="Toyoda A."/>
            <person name="Nishi S."/>
            <person name="Chee G.-J."/>
            <person name="Arai W."/>
            <person name="Nunoura T."/>
            <person name="Itoh T."/>
            <person name="Hattori M."/>
            <person name="Takai K."/>
        </authorList>
    </citation>
    <scope>NUCLEOTIDE SEQUENCE</scope>
</reference>
<dbReference type="GO" id="GO:0008654">
    <property type="term" value="P:phospholipid biosynthetic process"/>
    <property type="evidence" value="ECO:0007669"/>
    <property type="project" value="UniProtKB-KW"/>
</dbReference>
<dbReference type="InterPro" id="IPR008927">
    <property type="entry name" value="6-PGluconate_DH-like_C_sf"/>
</dbReference>
<dbReference type="InterPro" id="IPR006168">
    <property type="entry name" value="G3P_DH_NAD-dep"/>
</dbReference>
<dbReference type="GO" id="GO:0006650">
    <property type="term" value="P:glycerophospholipid metabolic process"/>
    <property type="evidence" value="ECO:0007669"/>
    <property type="project" value="UniProtKB-UniRule"/>
</dbReference>
<dbReference type="SUPFAM" id="SSF48179">
    <property type="entry name" value="6-phosphogluconate dehydrogenase C-terminal domain-like"/>
    <property type="match status" value="1"/>
</dbReference>
<dbReference type="FunFam" id="3.40.50.720:FF:000019">
    <property type="entry name" value="Glycerol-3-phosphate dehydrogenase [NAD(P)+]"/>
    <property type="match status" value="1"/>
</dbReference>
<name>H5SFV8_9BACT</name>
<feature type="binding site" evidence="16">
    <location>
        <position position="260"/>
    </location>
    <ligand>
        <name>NAD(+)</name>
        <dbReference type="ChEBI" id="CHEBI:57540"/>
    </ligand>
</feature>
<feature type="binding site" evidence="16">
    <location>
        <position position="145"/>
    </location>
    <ligand>
        <name>NAD(+)</name>
        <dbReference type="ChEBI" id="CHEBI:57540"/>
    </ligand>
</feature>
<evidence type="ECO:0000256" key="5">
    <source>
        <dbReference type="ARBA" id="ARBA00023027"/>
    </source>
</evidence>
<keyword evidence="3 13" id="KW-0521">NADP</keyword>
<dbReference type="InterPro" id="IPR013328">
    <property type="entry name" value="6PGD_dom2"/>
</dbReference>
<comment type="caution">
    <text evidence="13">Lacks conserved residue(s) required for the propagation of feature annotation.</text>
</comment>
<dbReference type="EC" id="1.1.1.94" evidence="10 13"/>
<feature type="binding site" evidence="13">
    <location>
        <position position="261"/>
    </location>
    <ligand>
        <name>sn-glycerol 3-phosphate</name>
        <dbReference type="ChEBI" id="CHEBI:57597"/>
    </ligand>
</feature>
<dbReference type="GO" id="GO:0005829">
    <property type="term" value="C:cytosol"/>
    <property type="evidence" value="ECO:0007669"/>
    <property type="project" value="TreeGrafter"/>
</dbReference>
<comment type="subcellular location">
    <subcellularLocation>
        <location evidence="13">Cytoplasm</location>
    </subcellularLocation>
</comment>
<feature type="binding site" evidence="13">
    <location>
        <position position="249"/>
    </location>
    <ligand>
        <name>sn-glycerol 3-phosphate</name>
        <dbReference type="ChEBI" id="CHEBI:57597"/>
    </ligand>
</feature>
<dbReference type="GO" id="GO:0005975">
    <property type="term" value="P:carbohydrate metabolic process"/>
    <property type="evidence" value="ECO:0007669"/>
    <property type="project" value="InterPro"/>
</dbReference>
<evidence type="ECO:0000259" key="19">
    <source>
        <dbReference type="Pfam" id="PF07479"/>
    </source>
</evidence>
<evidence type="ECO:0000256" key="15">
    <source>
        <dbReference type="PIRSR" id="PIRSR000114-2"/>
    </source>
</evidence>
<keyword evidence="5 13" id="KW-0520">NAD</keyword>
<evidence type="ECO:0000256" key="16">
    <source>
        <dbReference type="PIRSR" id="PIRSR000114-3"/>
    </source>
</evidence>
<feature type="binding site" evidence="13">
    <location>
        <position position="145"/>
    </location>
    <ligand>
        <name>NADPH</name>
        <dbReference type="ChEBI" id="CHEBI:57783"/>
    </ligand>
</feature>
<evidence type="ECO:0000256" key="9">
    <source>
        <dbReference type="ARBA" id="ARBA00052716"/>
    </source>
</evidence>
<evidence type="ECO:0000256" key="2">
    <source>
        <dbReference type="ARBA" id="ARBA00022516"/>
    </source>
</evidence>
<keyword evidence="6 13" id="KW-0443">Lipid metabolism</keyword>
<feature type="binding site" evidence="13">
    <location>
        <position position="260"/>
    </location>
    <ligand>
        <name>NADPH</name>
        <dbReference type="ChEBI" id="CHEBI:57783"/>
    </ligand>
</feature>
<evidence type="ECO:0000256" key="17">
    <source>
        <dbReference type="RuleBase" id="RU000437"/>
    </source>
</evidence>
<accession>H5SFV8</accession>
<dbReference type="PIRSF" id="PIRSF000114">
    <property type="entry name" value="Glycerol-3-P_dh"/>
    <property type="match status" value="1"/>
</dbReference>
<dbReference type="Pfam" id="PF01210">
    <property type="entry name" value="NAD_Gly3P_dh_N"/>
    <property type="match status" value="1"/>
</dbReference>
<keyword evidence="13" id="KW-0963">Cytoplasm</keyword>
<feature type="binding site" evidence="15">
    <location>
        <begin position="260"/>
        <end position="261"/>
    </location>
    <ligand>
        <name>substrate</name>
    </ligand>
</feature>
<evidence type="ECO:0000256" key="14">
    <source>
        <dbReference type="PIRSR" id="PIRSR000114-1"/>
    </source>
</evidence>
<feature type="binding site" evidence="13">
    <location>
        <position position="259"/>
    </location>
    <ligand>
        <name>sn-glycerol 3-phosphate</name>
        <dbReference type="ChEBI" id="CHEBI:57597"/>
    </ligand>
</feature>
<dbReference type="GO" id="GO:0046168">
    <property type="term" value="P:glycerol-3-phosphate catabolic process"/>
    <property type="evidence" value="ECO:0007669"/>
    <property type="project" value="InterPro"/>
</dbReference>
<keyword evidence="13" id="KW-0547">Nucleotide-binding</keyword>
<sequence>MNEGSHRIAIIGAGSWGTALAILAAQRGHVVRLWSHDAEIARAIGERRENAVYLPGFSIPPSVRATMSLEEALEGAEVVIGALPSHVCRAVYERLRPLLHPRMLFVSATKGIEVETQMRMSEVLREVLRDQFEPRIVVLSGPSFAQEVARGDPTAVVAASYPLEYSQWIQRLLSGPSFRIYTSPDVVGVELGGAVKNVIAIGAGVVTGLGWGSNSVAALITRGLAEMTRLVVALGGRAETMAGLAGLGDLVLTCTGQLSRNRRVGIELGRGRKLPEILAGMRQVAEGVRTTRAVYHLSRQLGVEMPITAGVHALLYEGRDPREVAAALMERPLKREI</sequence>
<feature type="binding site" evidence="13">
    <location>
        <position position="110"/>
    </location>
    <ligand>
        <name>NADPH</name>
        <dbReference type="ChEBI" id="CHEBI:57783"/>
    </ligand>
</feature>
<feature type="binding site" evidence="13">
    <location>
        <position position="15"/>
    </location>
    <ligand>
        <name>NADPH</name>
        <dbReference type="ChEBI" id="CHEBI:57783"/>
    </ligand>
</feature>
<dbReference type="Gene3D" id="3.40.50.720">
    <property type="entry name" value="NAD(P)-binding Rossmann-like Domain"/>
    <property type="match status" value="1"/>
</dbReference>
<dbReference type="InterPro" id="IPR011128">
    <property type="entry name" value="G3P_DH_NAD-dep_N"/>
</dbReference>
<evidence type="ECO:0000256" key="3">
    <source>
        <dbReference type="ARBA" id="ARBA00022857"/>
    </source>
</evidence>
<feature type="binding site" evidence="13">
    <location>
        <position position="260"/>
    </location>
    <ligand>
        <name>sn-glycerol 3-phosphate</name>
        <dbReference type="ChEBI" id="CHEBI:57597"/>
    </ligand>
</feature>
<dbReference type="EMBL" id="AP011707">
    <property type="protein sequence ID" value="BAL55044.1"/>
    <property type="molecule type" value="Genomic_DNA"/>
</dbReference>
<reference evidence="20" key="1">
    <citation type="journal article" date="2005" name="Environ. Microbiol.">
        <title>Genetic and functional properties of uncultivated thermophilic crenarchaeotes from a subsurface gold mine as revealed by analysis of genome fragments.</title>
        <authorList>
            <person name="Nunoura T."/>
            <person name="Hirayama H."/>
            <person name="Takami H."/>
            <person name="Oida H."/>
            <person name="Nishi S."/>
            <person name="Shimamura S."/>
            <person name="Suzuki Y."/>
            <person name="Inagaki F."/>
            <person name="Takai K."/>
            <person name="Nealson K.H."/>
            <person name="Horikoshi K."/>
        </authorList>
    </citation>
    <scope>NUCLEOTIDE SEQUENCE</scope>
</reference>
<dbReference type="AlphaFoldDB" id="H5SFV8"/>
<organism evidence="20">
    <name type="scientific">uncultured Acidobacteriota bacterium</name>
    <dbReference type="NCBI Taxonomy" id="171953"/>
    <lineage>
        <taxon>Bacteria</taxon>
        <taxon>Pseudomonadati</taxon>
        <taxon>Acidobacteriota</taxon>
        <taxon>environmental samples</taxon>
    </lineage>
</organism>
<dbReference type="HAMAP" id="MF_00394">
    <property type="entry name" value="NAD_Glyc3P_dehydrog"/>
    <property type="match status" value="1"/>
</dbReference>
<feature type="binding site" evidence="13">
    <location>
        <position position="53"/>
    </location>
    <ligand>
        <name>NADPH</name>
        <dbReference type="ChEBI" id="CHEBI:57783"/>
    </ligand>
</feature>
<dbReference type="PANTHER" id="PTHR11728">
    <property type="entry name" value="GLYCEROL-3-PHOSPHATE DEHYDROGENASE"/>
    <property type="match status" value="1"/>
</dbReference>
<comment type="similarity">
    <text evidence="1 13 17">Belongs to the NAD-dependent glycerol-3-phosphate dehydrogenase family.</text>
</comment>
<dbReference type="Pfam" id="PF07479">
    <property type="entry name" value="NAD_Gly3P_dh_C"/>
    <property type="match status" value="1"/>
</dbReference>
<feature type="binding site" evidence="13">
    <location>
        <position position="284"/>
    </location>
    <ligand>
        <name>NADPH</name>
        <dbReference type="ChEBI" id="CHEBI:57783"/>
    </ligand>
</feature>
<feature type="binding site" evidence="13">
    <location>
        <position position="143"/>
    </location>
    <ligand>
        <name>sn-glycerol 3-phosphate</name>
        <dbReference type="ChEBI" id="CHEBI:57597"/>
    </ligand>
</feature>
<feature type="binding site" evidence="13">
    <location>
        <position position="16"/>
    </location>
    <ligand>
        <name>NADPH</name>
        <dbReference type="ChEBI" id="CHEBI:57783"/>
    </ligand>
</feature>
<dbReference type="PRINTS" id="PR00077">
    <property type="entry name" value="GPDHDRGNASE"/>
</dbReference>
<evidence type="ECO:0000256" key="8">
    <source>
        <dbReference type="ARBA" id="ARBA00023264"/>
    </source>
</evidence>
<feature type="binding site" evidence="16">
    <location>
        <begin position="12"/>
        <end position="17"/>
    </location>
    <ligand>
        <name>NAD(+)</name>
        <dbReference type="ChEBI" id="CHEBI:57540"/>
    </ligand>
</feature>
<dbReference type="GO" id="GO:0141152">
    <property type="term" value="F:glycerol-3-phosphate dehydrogenase (NAD+) activity"/>
    <property type="evidence" value="ECO:0007669"/>
    <property type="project" value="RHEA"/>
</dbReference>
<comment type="catalytic activity">
    <reaction evidence="9">
        <text>sn-glycerol 3-phosphate + NADP(+) = dihydroxyacetone phosphate + NADPH + H(+)</text>
        <dbReference type="Rhea" id="RHEA:11096"/>
        <dbReference type="ChEBI" id="CHEBI:15378"/>
        <dbReference type="ChEBI" id="CHEBI:57597"/>
        <dbReference type="ChEBI" id="CHEBI:57642"/>
        <dbReference type="ChEBI" id="CHEBI:57783"/>
        <dbReference type="ChEBI" id="CHEBI:58349"/>
        <dbReference type="EC" id="1.1.1.94"/>
    </reaction>
    <physiologicalReaction direction="right-to-left" evidence="9">
        <dbReference type="Rhea" id="RHEA:11098"/>
    </physiologicalReaction>
</comment>
<feature type="domain" description="Glycerol-3-phosphate dehydrogenase NAD-dependent N-terminal" evidence="18">
    <location>
        <begin position="8"/>
        <end position="162"/>
    </location>
</feature>
<dbReference type="PANTHER" id="PTHR11728:SF1">
    <property type="entry name" value="GLYCEROL-3-PHOSPHATE DEHYDROGENASE [NAD(+)] 2, CHLOROPLASTIC"/>
    <property type="match status" value="1"/>
</dbReference>
<feature type="binding site" evidence="15">
    <location>
        <position position="110"/>
    </location>
    <ligand>
        <name>substrate</name>
    </ligand>
</feature>